<dbReference type="InterPro" id="IPR050553">
    <property type="entry name" value="Thioredoxin_ResA/DsbE_sf"/>
</dbReference>
<dbReference type="InterPro" id="IPR017937">
    <property type="entry name" value="Thioredoxin_CS"/>
</dbReference>
<dbReference type="EMBL" id="JBHTKI010000012">
    <property type="protein sequence ID" value="MFD1031616.1"/>
    <property type="molecule type" value="Genomic_DNA"/>
</dbReference>
<organism evidence="4 5">
    <name type="scientific">Metaplanococcus flavidus</name>
    <dbReference type="NCBI Taxonomy" id="569883"/>
    <lineage>
        <taxon>Bacteria</taxon>
        <taxon>Bacillati</taxon>
        <taxon>Bacillota</taxon>
        <taxon>Bacilli</taxon>
        <taxon>Bacillales</taxon>
        <taxon>Caryophanaceae</taxon>
        <taxon>Metaplanococcus</taxon>
    </lineage>
</organism>
<dbReference type="PANTHER" id="PTHR42852:SF1">
    <property type="entry name" value="THIOREDOXIN-LIKE PROTEIN YNEN"/>
    <property type="match status" value="1"/>
</dbReference>
<dbReference type="Gene3D" id="3.40.30.10">
    <property type="entry name" value="Glutaredoxin"/>
    <property type="match status" value="1"/>
</dbReference>
<dbReference type="RefSeq" id="WP_144839973.1">
    <property type="nucleotide sequence ID" value="NZ_JBHTKI010000012.1"/>
</dbReference>
<evidence type="ECO:0000313" key="4">
    <source>
        <dbReference type="EMBL" id="MFD1031616.1"/>
    </source>
</evidence>
<dbReference type="CDD" id="cd02966">
    <property type="entry name" value="TlpA_like_family"/>
    <property type="match status" value="1"/>
</dbReference>
<feature type="domain" description="Thioredoxin" evidence="3">
    <location>
        <begin position="44"/>
        <end position="181"/>
    </location>
</feature>
<evidence type="ECO:0000256" key="1">
    <source>
        <dbReference type="ARBA" id="ARBA00023157"/>
    </source>
</evidence>
<keyword evidence="5" id="KW-1185">Reference proteome</keyword>
<feature type="chain" id="PRO_5047305104" evidence="2">
    <location>
        <begin position="18"/>
        <end position="181"/>
    </location>
</feature>
<feature type="signal peptide" evidence="2">
    <location>
        <begin position="1"/>
        <end position="17"/>
    </location>
</feature>
<evidence type="ECO:0000256" key="2">
    <source>
        <dbReference type="SAM" id="SignalP"/>
    </source>
</evidence>
<evidence type="ECO:0000259" key="3">
    <source>
        <dbReference type="PROSITE" id="PS51352"/>
    </source>
</evidence>
<proteinExistence type="predicted"/>
<accession>A0ABW3LD11</accession>
<gene>
    <name evidence="4" type="ORF">ACFQ1X_09260</name>
</gene>
<dbReference type="InterPro" id="IPR000866">
    <property type="entry name" value="AhpC/TSA"/>
</dbReference>
<dbReference type="Pfam" id="PF00578">
    <property type="entry name" value="AhpC-TSA"/>
    <property type="match status" value="1"/>
</dbReference>
<dbReference type="SUPFAM" id="SSF52833">
    <property type="entry name" value="Thioredoxin-like"/>
    <property type="match status" value="1"/>
</dbReference>
<reference evidence="5" key="1">
    <citation type="journal article" date="2019" name="Int. J. Syst. Evol. Microbiol.">
        <title>The Global Catalogue of Microorganisms (GCM) 10K type strain sequencing project: providing services to taxonomists for standard genome sequencing and annotation.</title>
        <authorList>
            <consortium name="The Broad Institute Genomics Platform"/>
            <consortium name="The Broad Institute Genome Sequencing Center for Infectious Disease"/>
            <person name="Wu L."/>
            <person name="Ma J."/>
        </authorList>
    </citation>
    <scope>NUCLEOTIDE SEQUENCE [LARGE SCALE GENOMIC DNA]</scope>
    <source>
        <strain evidence="5">CCUG 56756</strain>
    </source>
</reference>
<dbReference type="InterPro" id="IPR036249">
    <property type="entry name" value="Thioredoxin-like_sf"/>
</dbReference>
<protein>
    <submittedName>
        <fullName evidence="4">TlpA family protein disulfide reductase</fullName>
    </submittedName>
</protein>
<dbReference type="Proteomes" id="UP001597109">
    <property type="component" value="Unassembled WGS sequence"/>
</dbReference>
<evidence type="ECO:0000313" key="5">
    <source>
        <dbReference type="Proteomes" id="UP001597109"/>
    </source>
</evidence>
<keyword evidence="1" id="KW-1015">Disulfide bond</keyword>
<sequence>MKKALFFTIIGAMLAWAIYDFTLPGNSSDNPQSADSGEAVETGLAVGETAPDFTLQTLDGEEASLSDFRGKPVFVNFWATWCPPCRAEMPDMEKLYGNMDIEVLAVNLTDTEKSEGDVASFVEETALTFPILMDTEGELSSAYNVKAYPTSYLIDGDGMISFIAYGAMNYNQMVQEFEKMK</sequence>
<name>A0ABW3LD11_9BACL</name>
<dbReference type="InterPro" id="IPR013766">
    <property type="entry name" value="Thioredoxin_domain"/>
</dbReference>
<dbReference type="PANTHER" id="PTHR42852">
    <property type="entry name" value="THIOL:DISULFIDE INTERCHANGE PROTEIN DSBE"/>
    <property type="match status" value="1"/>
</dbReference>
<comment type="caution">
    <text evidence="4">The sequence shown here is derived from an EMBL/GenBank/DDBJ whole genome shotgun (WGS) entry which is preliminary data.</text>
</comment>
<dbReference type="PROSITE" id="PS51352">
    <property type="entry name" value="THIOREDOXIN_2"/>
    <property type="match status" value="1"/>
</dbReference>
<dbReference type="PROSITE" id="PS00194">
    <property type="entry name" value="THIOREDOXIN_1"/>
    <property type="match status" value="1"/>
</dbReference>
<keyword evidence="2" id="KW-0732">Signal</keyword>